<feature type="domain" description="Endonuclease GajA/Old nuclease/RecF-like AAA" evidence="2">
    <location>
        <begin position="1"/>
        <end position="76"/>
    </location>
</feature>
<dbReference type="InterPro" id="IPR041685">
    <property type="entry name" value="AAA_GajA/Old/RecF-like"/>
</dbReference>
<dbReference type="PANTHER" id="PTHR43581">
    <property type="entry name" value="ATP/GTP PHOSPHATASE"/>
    <property type="match status" value="1"/>
</dbReference>
<dbReference type="SUPFAM" id="SSF52540">
    <property type="entry name" value="P-loop containing nucleoside triphosphate hydrolases"/>
    <property type="match status" value="2"/>
</dbReference>
<evidence type="ECO:0000259" key="1">
    <source>
        <dbReference type="Pfam" id="PF12476"/>
    </source>
</evidence>
<sequence length="390" mass="41909">MINDIHLTNFKCFQKVKIPLKRLTVLSGGNGVGKSSVIQALLLLRQAGDQARLLAGAVDRTDRKRQLFSINLNDTYRLSLGNSATLTNADIDSDTVVLGVSSNDTECIMCGFEASTTKPTTSIACVEASEDLLERASVFSIFQREFHYLVAERVGPRDLQPMADQLFTSTGYKGEFTAFAISQAEAESRIVAPTLCIEPESKLFRVQLEAWMGRMVPGAQIFTTPHPDLNRVQMAIGRRGATAKALPPANTGFGISYALPVVVSGLLAAPGSMLIVENPEAHLHPGAQTAIGIFLASVASAGVQVLVETHSENVLNGVRLAVLRDIIPHDDASFVFLSLGEGPGQPILHPITMDKAAELTSWPPGFFDQQGADLAEMMKARRAIAAQAKV</sequence>
<accession>A0AAE6NTZ8</accession>
<evidence type="ECO:0000259" key="3">
    <source>
        <dbReference type="Pfam" id="PF13304"/>
    </source>
</evidence>
<evidence type="ECO:0000313" key="7">
    <source>
        <dbReference type="Proteomes" id="UP000326453"/>
    </source>
</evidence>
<dbReference type="GeneID" id="51370395"/>
<dbReference type="EMBL" id="CP044424">
    <property type="protein sequence ID" value="QFG36070.1"/>
    <property type="molecule type" value="Genomic_DNA"/>
</dbReference>
<dbReference type="InterPro" id="IPR022532">
    <property type="entry name" value="DUF3696"/>
</dbReference>
<dbReference type="PANTHER" id="PTHR43581:SF2">
    <property type="entry name" value="EXCINUCLEASE ATPASE SUBUNIT"/>
    <property type="match status" value="1"/>
</dbReference>
<reference evidence="4 7" key="2">
    <citation type="submission" date="2019-01" db="EMBL/GenBank/DDBJ databases">
        <title>Complete Genome Sequence and Annotation of the Paracoccus pantotrophus type strain DSM 2944.</title>
        <authorList>
            <person name="Bockwoldt J.A."/>
            <person name="Zimmermann M."/>
            <person name="Tiso T."/>
            <person name="Blank L.M."/>
        </authorList>
    </citation>
    <scope>NUCLEOTIDE SEQUENCE [LARGE SCALE GENOMIC DNA]</scope>
    <source>
        <strain evidence="4 7">DSM 2944</strain>
        <plasmid evidence="7">ppan1</plasmid>
        <plasmid evidence="4">pPAN1</plasmid>
    </source>
</reference>
<organism evidence="4 7">
    <name type="scientific">Paracoccus pantotrophus</name>
    <name type="common">Thiosphaera pantotropha</name>
    <dbReference type="NCBI Taxonomy" id="82367"/>
    <lineage>
        <taxon>Bacteria</taxon>
        <taxon>Pseudomonadati</taxon>
        <taxon>Pseudomonadota</taxon>
        <taxon>Alphaproteobacteria</taxon>
        <taxon>Rhodobacterales</taxon>
        <taxon>Paracoccaceae</taxon>
        <taxon>Paracoccus</taxon>
    </lineage>
</organism>
<dbReference type="GO" id="GO:0005524">
    <property type="term" value="F:ATP binding"/>
    <property type="evidence" value="ECO:0007669"/>
    <property type="project" value="InterPro"/>
</dbReference>
<dbReference type="Proteomes" id="UP000273626">
    <property type="component" value="Unassembled WGS sequence"/>
</dbReference>
<feature type="domain" description="DUF3696" evidence="1">
    <location>
        <begin position="327"/>
        <end position="376"/>
    </location>
</feature>
<dbReference type="PIRSF" id="PIRSF034888">
    <property type="entry name" value="P-loop_UCP034888"/>
    <property type="match status" value="1"/>
</dbReference>
<dbReference type="InterPro" id="IPR014592">
    <property type="entry name" value="P-loop_UCP034888"/>
</dbReference>
<evidence type="ECO:0000313" key="6">
    <source>
        <dbReference type="Proteomes" id="UP000273626"/>
    </source>
</evidence>
<keyword evidence="6" id="KW-1185">Reference proteome</keyword>
<dbReference type="InterPro" id="IPR003959">
    <property type="entry name" value="ATPase_AAA_core"/>
</dbReference>
<dbReference type="Gene3D" id="3.40.50.300">
    <property type="entry name" value="P-loop containing nucleotide triphosphate hydrolases"/>
    <property type="match status" value="1"/>
</dbReference>
<dbReference type="KEGG" id="ppan:ESD82_07445"/>
<dbReference type="AlphaFoldDB" id="A0AAE6NTZ8"/>
<dbReference type="RefSeq" id="WP_147429440.1">
    <property type="nucleotide sequence ID" value="NZ_CP044424.1"/>
</dbReference>
<dbReference type="InterPro" id="IPR027417">
    <property type="entry name" value="P-loop_NTPase"/>
</dbReference>
<dbReference type="Pfam" id="PF13304">
    <property type="entry name" value="AAA_21"/>
    <property type="match status" value="1"/>
</dbReference>
<geneLocation type="plasmid" evidence="4">
    <name>pPAN1</name>
</geneLocation>
<dbReference type="GO" id="GO:0016887">
    <property type="term" value="F:ATP hydrolysis activity"/>
    <property type="evidence" value="ECO:0007669"/>
    <property type="project" value="InterPro"/>
</dbReference>
<reference evidence="5 6" key="1">
    <citation type="submission" date="2018-10" db="EMBL/GenBank/DDBJ databases">
        <title>Genomic Encyclopedia of Archaeal and Bacterial Type Strains, Phase II (KMG-II): from individual species to whole genera.</title>
        <authorList>
            <person name="Goeker M."/>
        </authorList>
    </citation>
    <scope>NUCLEOTIDE SEQUENCE [LARGE SCALE GENOMIC DNA]</scope>
    <source>
        <strain evidence="6">ATCC 35512 / DSM 2944 / CIP 106514 / LMD 82.5 / NBRC 102493 / NCCB 82005 / GB17</strain>
        <strain evidence="5">DSM 2944</strain>
    </source>
</reference>
<dbReference type="InterPro" id="IPR051396">
    <property type="entry name" value="Bact_Antivir_Def_Nuclease"/>
</dbReference>
<protein>
    <submittedName>
        <fullName evidence="5">ATPase</fullName>
    </submittedName>
    <submittedName>
        <fullName evidence="4">DUF3696 domain-containing protein</fullName>
    </submittedName>
</protein>
<evidence type="ECO:0000313" key="4">
    <source>
        <dbReference type="EMBL" id="QFG36070.1"/>
    </source>
</evidence>
<geneLocation type="plasmid" evidence="7">
    <name>ppan1</name>
</geneLocation>
<keyword evidence="4" id="KW-0614">Plasmid</keyword>
<evidence type="ECO:0000313" key="5">
    <source>
        <dbReference type="EMBL" id="RKS42576.1"/>
    </source>
</evidence>
<dbReference type="Pfam" id="PF12476">
    <property type="entry name" value="DUF3696"/>
    <property type="match status" value="1"/>
</dbReference>
<dbReference type="Proteomes" id="UP000326453">
    <property type="component" value="Plasmid pPAN1"/>
</dbReference>
<name>A0AAE6NTZ8_PARPN</name>
<dbReference type="EMBL" id="RBLI01000004">
    <property type="protein sequence ID" value="RKS42576.1"/>
    <property type="molecule type" value="Genomic_DNA"/>
</dbReference>
<feature type="domain" description="ATPase AAA-type core" evidence="3">
    <location>
        <begin position="244"/>
        <end position="316"/>
    </location>
</feature>
<dbReference type="Pfam" id="PF13175">
    <property type="entry name" value="AAA_15"/>
    <property type="match status" value="1"/>
</dbReference>
<evidence type="ECO:0000259" key="2">
    <source>
        <dbReference type="Pfam" id="PF13175"/>
    </source>
</evidence>
<gene>
    <name evidence="5" type="ORF">BDE18_4279</name>
    <name evidence="4" type="ORF">ESD82_07445</name>
</gene>
<proteinExistence type="predicted"/>